<organism evidence="2 3">
    <name type="scientific">Diploptera punctata</name>
    <name type="common">Pacific beetle cockroach</name>
    <dbReference type="NCBI Taxonomy" id="6984"/>
    <lineage>
        <taxon>Eukaryota</taxon>
        <taxon>Metazoa</taxon>
        <taxon>Ecdysozoa</taxon>
        <taxon>Arthropoda</taxon>
        <taxon>Hexapoda</taxon>
        <taxon>Insecta</taxon>
        <taxon>Pterygota</taxon>
        <taxon>Neoptera</taxon>
        <taxon>Polyneoptera</taxon>
        <taxon>Dictyoptera</taxon>
        <taxon>Blattodea</taxon>
        <taxon>Blaberoidea</taxon>
        <taxon>Blaberidae</taxon>
        <taxon>Diplopterinae</taxon>
        <taxon>Diploptera</taxon>
    </lineage>
</organism>
<feature type="region of interest" description="Disordered" evidence="1">
    <location>
        <begin position="223"/>
        <end position="251"/>
    </location>
</feature>
<evidence type="ECO:0000313" key="2">
    <source>
        <dbReference type="EMBL" id="KAJ9597263.1"/>
    </source>
</evidence>
<evidence type="ECO:0000256" key="1">
    <source>
        <dbReference type="SAM" id="MobiDB-lite"/>
    </source>
</evidence>
<accession>A0AAD8AGB9</accession>
<evidence type="ECO:0000313" key="3">
    <source>
        <dbReference type="Proteomes" id="UP001233999"/>
    </source>
</evidence>
<keyword evidence="3" id="KW-1185">Reference proteome</keyword>
<feature type="compositionally biased region" description="Polar residues" evidence="1">
    <location>
        <begin position="223"/>
        <end position="237"/>
    </location>
</feature>
<name>A0AAD8AGB9_DIPPU</name>
<reference evidence="2" key="2">
    <citation type="submission" date="2023-05" db="EMBL/GenBank/DDBJ databases">
        <authorList>
            <person name="Fouks B."/>
        </authorList>
    </citation>
    <scope>NUCLEOTIDE SEQUENCE</scope>
    <source>
        <strain evidence="2">Stay&amp;Tobe</strain>
        <tissue evidence="2">Testes</tissue>
    </source>
</reference>
<protein>
    <submittedName>
        <fullName evidence="2">Uncharacterized protein</fullName>
    </submittedName>
</protein>
<dbReference type="Proteomes" id="UP001233999">
    <property type="component" value="Unassembled WGS sequence"/>
</dbReference>
<dbReference type="AlphaFoldDB" id="A0AAD8AGB9"/>
<sequence length="381" mass="44768">MKESKYILPPRMVYDEWIPLDHGDPLKNDPTYDYVPPALETVYYWLGPSSRASETPAPTPSNPQVHRRPAYDFTAPSGSVYESYFQKLTNGPKYPSILYRNNYQYYPNYYYRRPPSFSYHPNKQRIRYVPNYQYKTQQKQRPFKNNSVYDRDRTKEDYKNVYEPFESRENMSHFEESSFYSDLQNHDIEEPKLPYTFLVPPPLQIPSSFIIVSQIHQPLYVQNSNKSNAPPQKSSTLWEDGNISGDEKSSNSWKSPFKFVFNGDENDEKTSNFPQIVDNLDQSTTEFYVNNTKSDDNTYLFSNNLSEKWNIETTESPNSNTITTSSSLTTDPIFSHYKQPVEPFKGPLYIIFQGHSKVKNYGSNKYQLILPWNSFARKLYE</sequence>
<comment type="caution">
    <text evidence="2">The sequence shown here is derived from an EMBL/GenBank/DDBJ whole genome shotgun (WGS) entry which is preliminary data.</text>
</comment>
<proteinExistence type="predicted"/>
<dbReference type="EMBL" id="JASPKZ010001620">
    <property type="protein sequence ID" value="KAJ9597263.1"/>
    <property type="molecule type" value="Genomic_DNA"/>
</dbReference>
<gene>
    <name evidence="2" type="ORF">L9F63_011867</name>
</gene>
<reference evidence="2" key="1">
    <citation type="journal article" date="2023" name="IScience">
        <title>Live-bearing cockroach genome reveals convergent evolutionary mechanisms linked to viviparity in insects and beyond.</title>
        <authorList>
            <person name="Fouks B."/>
            <person name="Harrison M.C."/>
            <person name="Mikhailova A.A."/>
            <person name="Marchal E."/>
            <person name="English S."/>
            <person name="Carruthers M."/>
            <person name="Jennings E.C."/>
            <person name="Chiamaka E.L."/>
            <person name="Frigard R.A."/>
            <person name="Pippel M."/>
            <person name="Attardo G.M."/>
            <person name="Benoit J.B."/>
            <person name="Bornberg-Bauer E."/>
            <person name="Tobe S.S."/>
        </authorList>
    </citation>
    <scope>NUCLEOTIDE SEQUENCE</scope>
    <source>
        <strain evidence="2">Stay&amp;Tobe</strain>
    </source>
</reference>